<proteinExistence type="predicted"/>
<accession>A0A1D1UKK0</accession>
<keyword evidence="2" id="KW-1185">Reference proteome</keyword>
<organism evidence="1 2">
    <name type="scientific">Ramazzottius varieornatus</name>
    <name type="common">Water bear</name>
    <name type="synonym">Tardigrade</name>
    <dbReference type="NCBI Taxonomy" id="947166"/>
    <lineage>
        <taxon>Eukaryota</taxon>
        <taxon>Metazoa</taxon>
        <taxon>Ecdysozoa</taxon>
        <taxon>Tardigrada</taxon>
        <taxon>Eutardigrada</taxon>
        <taxon>Parachela</taxon>
        <taxon>Hypsibioidea</taxon>
        <taxon>Ramazzottiidae</taxon>
        <taxon>Ramazzottius</taxon>
    </lineage>
</organism>
<comment type="caution">
    <text evidence="1">The sequence shown here is derived from an EMBL/GenBank/DDBJ whole genome shotgun (WGS) entry which is preliminary data.</text>
</comment>
<protein>
    <submittedName>
        <fullName evidence="1">Uncharacterized protein</fullName>
    </submittedName>
</protein>
<gene>
    <name evidence="1" type="primary">RvY_02673</name>
    <name evidence="1" type="synonym">RvY_02673.2</name>
    <name evidence="1" type="ORF">RvY_02673-2</name>
</gene>
<dbReference type="AlphaFoldDB" id="A0A1D1UKK0"/>
<evidence type="ECO:0000313" key="1">
    <source>
        <dbReference type="EMBL" id="GAU90224.1"/>
    </source>
</evidence>
<reference evidence="1 2" key="1">
    <citation type="journal article" date="2016" name="Nat. Commun.">
        <title>Extremotolerant tardigrade genome and improved radiotolerance of human cultured cells by tardigrade-unique protein.</title>
        <authorList>
            <person name="Hashimoto T."/>
            <person name="Horikawa D.D."/>
            <person name="Saito Y."/>
            <person name="Kuwahara H."/>
            <person name="Kozuka-Hata H."/>
            <person name="Shin-I T."/>
            <person name="Minakuchi Y."/>
            <person name="Ohishi K."/>
            <person name="Motoyama A."/>
            <person name="Aizu T."/>
            <person name="Enomoto A."/>
            <person name="Kondo K."/>
            <person name="Tanaka S."/>
            <person name="Hara Y."/>
            <person name="Koshikawa S."/>
            <person name="Sagara H."/>
            <person name="Miura T."/>
            <person name="Yokobori S."/>
            <person name="Miyagawa K."/>
            <person name="Suzuki Y."/>
            <person name="Kubo T."/>
            <person name="Oyama M."/>
            <person name="Kohara Y."/>
            <person name="Fujiyama A."/>
            <person name="Arakawa K."/>
            <person name="Katayama T."/>
            <person name="Toyoda A."/>
            <person name="Kunieda T."/>
        </authorList>
    </citation>
    <scope>NUCLEOTIDE SEQUENCE [LARGE SCALE GENOMIC DNA]</scope>
    <source>
        <strain evidence="1 2">YOKOZUNA-1</strain>
    </source>
</reference>
<evidence type="ECO:0000313" key="2">
    <source>
        <dbReference type="Proteomes" id="UP000186922"/>
    </source>
</evidence>
<name>A0A1D1UKK0_RAMVA</name>
<sequence>MDYGLLQALMKRLDSSAARLAVIFISFFLKDQVKCTASTAVVAYAPVHMDWNFTEPEPLKCYSCQSEDSDDVCMHMNNTDLVPTLLCPAHQSWCKVRCSPTSSQKRLKHLNSHPEIYTSFLKGKRFCSAIVGFRSLRGFARKLQ</sequence>
<dbReference type="EMBL" id="BDGG01000001">
    <property type="protein sequence ID" value="GAU90224.1"/>
    <property type="molecule type" value="Genomic_DNA"/>
</dbReference>
<dbReference type="Proteomes" id="UP000186922">
    <property type="component" value="Unassembled WGS sequence"/>
</dbReference>